<dbReference type="GO" id="GO:0006351">
    <property type="term" value="P:DNA-templated transcription"/>
    <property type="evidence" value="ECO:0007669"/>
    <property type="project" value="InterPro"/>
</dbReference>
<dbReference type="Proteomes" id="UP000525078">
    <property type="component" value="Unassembled WGS sequence"/>
</dbReference>
<gene>
    <name evidence="2" type="ORF">F8388_018528</name>
</gene>
<dbReference type="AlphaFoldDB" id="A0A7J6G4Y7"/>
<evidence type="ECO:0008006" key="4">
    <source>
        <dbReference type="Google" id="ProtNLM"/>
    </source>
</evidence>
<dbReference type="GO" id="GO:0003899">
    <property type="term" value="F:DNA-directed RNA polymerase activity"/>
    <property type="evidence" value="ECO:0007669"/>
    <property type="project" value="InterPro"/>
</dbReference>
<dbReference type="GO" id="GO:0003677">
    <property type="term" value="F:DNA binding"/>
    <property type="evidence" value="ECO:0007669"/>
    <property type="project" value="InterPro"/>
</dbReference>
<proteinExistence type="predicted"/>
<protein>
    <recommendedName>
        <fullName evidence="4">DUF4283 domain-containing protein</fullName>
    </recommendedName>
</protein>
<dbReference type="PANTHER" id="PTHR34427">
    <property type="entry name" value="DUF4283 DOMAIN PROTEIN"/>
    <property type="match status" value="1"/>
</dbReference>
<evidence type="ECO:0000313" key="3">
    <source>
        <dbReference type="Proteomes" id="UP000525078"/>
    </source>
</evidence>
<accession>A0A7J6G4Y7</accession>
<reference evidence="2 3" key="1">
    <citation type="journal article" date="2020" name="bioRxiv">
        <title>Sequence and annotation of 42 cannabis genomes reveals extensive copy number variation in cannabinoid synthesis and pathogen resistance genes.</title>
        <authorList>
            <person name="Mckernan K.J."/>
            <person name="Helbert Y."/>
            <person name="Kane L.T."/>
            <person name="Ebling H."/>
            <person name="Zhang L."/>
            <person name="Liu B."/>
            <person name="Eaton Z."/>
            <person name="Mclaughlin S."/>
            <person name="Kingan S."/>
            <person name="Baybayan P."/>
            <person name="Concepcion G."/>
            <person name="Jordan M."/>
            <person name="Riva A."/>
            <person name="Barbazuk W."/>
            <person name="Harkins T."/>
        </authorList>
    </citation>
    <scope>NUCLEOTIDE SEQUENCE [LARGE SCALE GENOMIC DNA]</scope>
    <source>
        <strain evidence="3">cv. Jamaican Lion 4</strain>
        <tissue evidence="2">Leaf</tissue>
    </source>
</reference>
<comment type="caution">
    <text evidence="2">The sequence shown here is derived from an EMBL/GenBank/DDBJ whole genome shotgun (WGS) entry which is preliminary data.</text>
</comment>
<dbReference type="EMBL" id="JAATIP010000077">
    <property type="protein sequence ID" value="KAF4377927.1"/>
    <property type="molecule type" value="Genomic_DNA"/>
</dbReference>
<sequence>MVLVKIGNSERIRFGKTYGRNESSYELVSKFGISIYYKYYKCQGNGGRGYMSIESTEETCKTQRLSLFVLLPVLEQKPMFGLLEDSRVKKFMFSNASSEKDGRVTPILRDVFLANVRVHDNNFRPKCIYVAVMLRRIMDAILNKDAMDDKTPDQILQRIPSLIIVTYFFSLFSLLFLRNIVMHTRDVHGPSGYGKHQNPTGFGKKKGHYPTGFDWQNQCDPLIDQKLRKYWSFHTKYKVFMITLTYDGGSVRICERTRHFGYEITITIDAVDWLIETVKEFHQKEERQRVSFKRSFRNSSGSWLLECFSNRKGSFLKLSALRNNKLKSVIIPGEENEEGWSELIHCLNRTMKREQASVHGKSVQKIGEMQSKGPLNQRSWVNVVKETRKPMVKQSDLLRNATSKLPGRRKSDIEWLDLYPAINPSFKPKNPYPEKRFQQPKLYEYMRSKAQKRNWKLAIILTRDNSHVSWSVIFYNLSRELGRKLVVSQLFDDRCIVWCKDEKERDALILIQRLRVPGAQTVVSLSQWSWEAQKESIKVECRDSWIGIYGLPLSLWNMKTFRKIGECCGGLLDVDKESAEASLLSHVRLQLVGDENGFIPESLIMEYEDSKVELRLFKLNDLSYRFHGYFRTCWYQDFDHNKVAGDEVDTGADEGYGVEGRGVAEAVGRERVNGSRGERDGLVRHKEDNVRTKETRRNHIDCSHSVGGHSAGDCSLF</sequence>
<dbReference type="Gene3D" id="3.90.1110.10">
    <property type="entry name" value="RNA polymerase Rpb2, domain 2"/>
    <property type="match status" value="1"/>
</dbReference>
<organism evidence="2 3">
    <name type="scientific">Cannabis sativa</name>
    <name type="common">Hemp</name>
    <name type="synonym">Marijuana</name>
    <dbReference type="NCBI Taxonomy" id="3483"/>
    <lineage>
        <taxon>Eukaryota</taxon>
        <taxon>Viridiplantae</taxon>
        <taxon>Streptophyta</taxon>
        <taxon>Embryophyta</taxon>
        <taxon>Tracheophyta</taxon>
        <taxon>Spermatophyta</taxon>
        <taxon>Magnoliopsida</taxon>
        <taxon>eudicotyledons</taxon>
        <taxon>Gunneridae</taxon>
        <taxon>Pentapetalae</taxon>
        <taxon>rosids</taxon>
        <taxon>fabids</taxon>
        <taxon>Rosales</taxon>
        <taxon>Cannabaceae</taxon>
        <taxon>Cannabis</taxon>
    </lineage>
</organism>
<name>A0A7J6G4Y7_CANSA</name>
<evidence type="ECO:0000313" key="2">
    <source>
        <dbReference type="EMBL" id="KAF4377927.1"/>
    </source>
</evidence>
<dbReference type="InterPro" id="IPR037034">
    <property type="entry name" value="RNA_pol_Rpb2_2_sf"/>
</dbReference>
<dbReference type="PANTHER" id="PTHR34427:SF5">
    <property type="entry name" value="DUF4283 DOMAIN-CONTAINING PROTEIN"/>
    <property type="match status" value="1"/>
</dbReference>
<evidence type="ECO:0000256" key="1">
    <source>
        <dbReference type="SAM" id="MobiDB-lite"/>
    </source>
</evidence>
<feature type="region of interest" description="Disordered" evidence="1">
    <location>
        <begin position="670"/>
        <end position="696"/>
    </location>
</feature>